<feature type="domain" description="C2H2-type" evidence="6">
    <location>
        <begin position="91"/>
        <end position="113"/>
    </location>
</feature>
<dbReference type="GO" id="GO:0000398">
    <property type="term" value="P:mRNA splicing, via spliceosome"/>
    <property type="evidence" value="ECO:0007669"/>
    <property type="project" value="InterPro"/>
</dbReference>
<evidence type="ECO:0000256" key="1">
    <source>
        <dbReference type="ARBA" id="ARBA00022723"/>
    </source>
</evidence>
<evidence type="ECO:0000256" key="5">
    <source>
        <dbReference type="SAM" id="MobiDB-lite"/>
    </source>
</evidence>
<protein>
    <submittedName>
        <fullName evidence="7">Zinc finger matrin-type protein 2</fullName>
    </submittedName>
</protein>
<dbReference type="Proteomes" id="UP000595437">
    <property type="component" value="Chromosome 6"/>
</dbReference>
<evidence type="ECO:0000313" key="8">
    <source>
        <dbReference type="Proteomes" id="UP000595437"/>
    </source>
</evidence>
<dbReference type="PANTHER" id="PTHR45986:SF1">
    <property type="entry name" value="ZINC FINGER MATRIN-TYPE PROTEIN 2"/>
    <property type="match status" value="1"/>
</dbReference>
<sequence>MSKEGGSSVSILKSIRPDGHRRKWGRGRGEDSESRRDMDGFDWDWEDDDDQAQGKDDEDSGPPVKKSLLKRRDYDSTVICKNSPADASAGYYCNVCDCVVKDSINFLDHINGKSINGTLG</sequence>
<keyword evidence="8" id="KW-1185">Reference proteome</keyword>
<dbReference type="OrthoDB" id="30343at2759"/>
<feature type="region of interest" description="Disordered" evidence="5">
    <location>
        <begin position="1"/>
        <end position="69"/>
    </location>
</feature>
<dbReference type="Pfam" id="PF12874">
    <property type="entry name" value="zf-met"/>
    <property type="match status" value="1"/>
</dbReference>
<dbReference type="PANTHER" id="PTHR45986">
    <property type="entry name" value="ZINC FINGER MATRIN-TYPE PROTEIN 2"/>
    <property type="match status" value="1"/>
</dbReference>
<evidence type="ECO:0000256" key="4">
    <source>
        <dbReference type="ARBA" id="ARBA00023242"/>
    </source>
</evidence>
<keyword evidence="3" id="KW-0862">Zinc</keyword>
<dbReference type="GO" id="GO:0046540">
    <property type="term" value="C:U4/U6 x U5 tri-snRNP complex"/>
    <property type="evidence" value="ECO:0007669"/>
    <property type="project" value="TreeGrafter"/>
</dbReference>
<feature type="compositionally biased region" description="Acidic residues" evidence="5">
    <location>
        <begin position="40"/>
        <end position="60"/>
    </location>
</feature>
<gene>
    <name evidence="7" type="ORF">FKW44_010244</name>
</gene>
<feature type="compositionally biased region" description="Polar residues" evidence="5">
    <location>
        <begin position="1"/>
        <end position="11"/>
    </location>
</feature>
<evidence type="ECO:0000313" key="7">
    <source>
        <dbReference type="EMBL" id="QQP49538.1"/>
    </source>
</evidence>
<dbReference type="InterPro" id="IPR013087">
    <property type="entry name" value="Znf_C2H2_type"/>
</dbReference>
<evidence type="ECO:0000259" key="6">
    <source>
        <dbReference type="Pfam" id="PF12874"/>
    </source>
</evidence>
<keyword evidence="2" id="KW-0863">Zinc-finger</keyword>
<dbReference type="AlphaFoldDB" id="A0A7T8K7X2"/>
<organism evidence="7 8">
    <name type="scientific">Caligus rogercresseyi</name>
    <name type="common">Sea louse</name>
    <dbReference type="NCBI Taxonomy" id="217165"/>
    <lineage>
        <taxon>Eukaryota</taxon>
        <taxon>Metazoa</taxon>
        <taxon>Ecdysozoa</taxon>
        <taxon>Arthropoda</taxon>
        <taxon>Crustacea</taxon>
        <taxon>Multicrustacea</taxon>
        <taxon>Hexanauplia</taxon>
        <taxon>Copepoda</taxon>
        <taxon>Siphonostomatoida</taxon>
        <taxon>Caligidae</taxon>
        <taxon>Caligus</taxon>
    </lineage>
</organism>
<dbReference type="GO" id="GO:0005681">
    <property type="term" value="C:spliceosomal complex"/>
    <property type="evidence" value="ECO:0007669"/>
    <property type="project" value="InterPro"/>
</dbReference>
<proteinExistence type="predicted"/>
<keyword evidence="4" id="KW-0539">Nucleus</keyword>
<evidence type="ECO:0000256" key="2">
    <source>
        <dbReference type="ARBA" id="ARBA00022771"/>
    </source>
</evidence>
<dbReference type="InterPro" id="IPR040107">
    <property type="entry name" value="Snu23"/>
</dbReference>
<reference evidence="8" key="1">
    <citation type="submission" date="2021-01" db="EMBL/GenBank/DDBJ databases">
        <title>Caligus Genome Assembly.</title>
        <authorList>
            <person name="Gallardo-Escarate C."/>
        </authorList>
    </citation>
    <scope>NUCLEOTIDE SEQUENCE [LARGE SCALE GENOMIC DNA]</scope>
</reference>
<accession>A0A7T8K7X2</accession>
<evidence type="ECO:0000256" key="3">
    <source>
        <dbReference type="ARBA" id="ARBA00022833"/>
    </source>
</evidence>
<dbReference type="GO" id="GO:0008270">
    <property type="term" value="F:zinc ion binding"/>
    <property type="evidence" value="ECO:0007669"/>
    <property type="project" value="UniProtKB-KW"/>
</dbReference>
<dbReference type="EMBL" id="CP045895">
    <property type="protein sequence ID" value="QQP49538.1"/>
    <property type="molecule type" value="Genomic_DNA"/>
</dbReference>
<name>A0A7T8K7X2_CALRO</name>
<feature type="compositionally biased region" description="Basic and acidic residues" evidence="5">
    <location>
        <begin position="27"/>
        <end position="39"/>
    </location>
</feature>
<keyword evidence="1" id="KW-0479">Metal-binding</keyword>
<feature type="non-terminal residue" evidence="7">
    <location>
        <position position="1"/>
    </location>
</feature>